<proteinExistence type="predicted"/>
<dbReference type="RefSeq" id="WP_319952862.1">
    <property type="nucleotide sequence ID" value="NZ_JAXAVX010000001.1"/>
</dbReference>
<accession>A0ABU4VFY2</accession>
<dbReference type="Pfam" id="PF02036">
    <property type="entry name" value="SCP2"/>
    <property type="match status" value="1"/>
</dbReference>
<feature type="compositionally biased region" description="Basic and acidic residues" evidence="1">
    <location>
        <begin position="27"/>
        <end position="40"/>
    </location>
</feature>
<gene>
    <name evidence="3" type="ORF">SK069_03855</name>
</gene>
<keyword evidence="4" id="KW-1185">Reference proteome</keyword>
<dbReference type="EMBL" id="JAXAVX010000001">
    <property type="protein sequence ID" value="MDX8150718.1"/>
    <property type="molecule type" value="Genomic_DNA"/>
</dbReference>
<sequence>MKTPFSFGSSSPADDDRTAAVAPTTDRPTDRPARAPRGDRPPSGAQDAWESLMRVLEDAAADPAVAHGMSRAGVRVRLYALDLPEEAVVLECQNDRFELLEDGPADTELGLATEDVARLAEGKLRTAMAIATGRATYRGPIRQFLRVLPVMQAMVNPPVEMGTNHEEI</sequence>
<organism evidence="3 4">
    <name type="scientific">Patulibacter brassicae</name>
    <dbReference type="NCBI Taxonomy" id="1705717"/>
    <lineage>
        <taxon>Bacteria</taxon>
        <taxon>Bacillati</taxon>
        <taxon>Actinomycetota</taxon>
        <taxon>Thermoleophilia</taxon>
        <taxon>Solirubrobacterales</taxon>
        <taxon>Patulibacteraceae</taxon>
        <taxon>Patulibacter</taxon>
    </lineage>
</organism>
<dbReference type="SUPFAM" id="SSF55718">
    <property type="entry name" value="SCP-like"/>
    <property type="match status" value="1"/>
</dbReference>
<dbReference type="InterPro" id="IPR036527">
    <property type="entry name" value="SCP2_sterol-bd_dom_sf"/>
</dbReference>
<reference evidence="3 4" key="1">
    <citation type="submission" date="2023-11" db="EMBL/GenBank/DDBJ databases">
        <authorList>
            <person name="Xu M."/>
            <person name="Jiang T."/>
        </authorList>
    </citation>
    <scope>NUCLEOTIDE SEQUENCE [LARGE SCALE GENOMIC DNA]</scope>
    <source>
        <strain evidence="3 4">SD</strain>
    </source>
</reference>
<dbReference type="InterPro" id="IPR003033">
    <property type="entry name" value="SCP2_sterol-bd_dom"/>
</dbReference>
<feature type="domain" description="SCP2" evidence="2">
    <location>
        <begin position="77"/>
        <end position="144"/>
    </location>
</feature>
<evidence type="ECO:0000313" key="3">
    <source>
        <dbReference type="EMBL" id="MDX8150718.1"/>
    </source>
</evidence>
<protein>
    <submittedName>
        <fullName evidence="3">SCP2 sterol-binding domain-containing protein</fullName>
    </submittedName>
</protein>
<comment type="caution">
    <text evidence="3">The sequence shown here is derived from an EMBL/GenBank/DDBJ whole genome shotgun (WGS) entry which is preliminary data.</text>
</comment>
<feature type="compositionally biased region" description="Polar residues" evidence="1">
    <location>
        <begin position="1"/>
        <end position="12"/>
    </location>
</feature>
<dbReference type="Proteomes" id="UP001277761">
    <property type="component" value="Unassembled WGS sequence"/>
</dbReference>
<feature type="region of interest" description="Disordered" evidence="1">
    <location>
        <begin position="1"/>
        <end position="46"/>
    </location>
</feature>
<evidence type="ECO:0000259" key="2">
    <source>
        <dbReference type="Pfam" id="PF02036"/>
    </source>
</evidence>
<evidence type="ECO:0000256" key="1">
    <source>
        <dbReference type="SAM" id="MobiDB-lite"/>
    </source>
</evidence>
<evidence type="ECO:0000313" key="4">
    <source>
        <dbReference type="Proteomes" id="UP001277761"/>
    </source>
</evidence>
<name>A0ABU4VFY2_9ACTN</name>